<gene>
    <name evidence="2" type="ORF">Fmac_030212</name>
</gene>
<accession>A0ABD1LD39</accession>
<feature type="region of interest" description="Disordered" evidence="1">
    <location>
        <begin position="55"/>
        <end position="77"/>
    </location>
</feature>
<evidence type="ECO:0000256" key="1">
    <source>
        <dbReference type="SAM" id="MobiDB-lite"/>
    </source>
</evidence>
<organism evidence="2 3">
    <name type="scientific">Flemingia macrophylla</name>
    <dbReference type="NCBI Taxonomy" id="520843"/>
    <lineage>
        <taxon>Eukaryota</taxon>
        <taxon>Viridiplantae</taxon>
        <taxon>Streptophyta</taxon>
        <taxon>Embryophyta</taxon>
        <taxon>Tracheophyta</taxon>
        <taxon>Spermatophyta</taxon>
        <taxon>Magnoliopsida</taxon>
        <taxon>eudicotyledons</taxon>
        <taxon>Gunneridae</taxon>
        <taxon>Pentapetalae</taxon>
        <taxon>rosids</taxon>
        <taxon>fabids</taxon>
        <taxon>Fabales</taxon>
        <taxon>Fabaceae</taxon>
        <taxon>Papilionoideae</taxon>
        <taxon>50 kb inversion clade</taxon>
        <taxon>NPAAA clade</taxon>
        <taxon>indigoferoid/millettioid clade</taxon>
        <taxon>Phaseoleae</taxon>
        <taxon>Flemingia</taxon>
    </lineage>
</organism>
<proteinExistence type="predicted"/>
<name>A0ABD1LD39_9FABA</name>
<dbReference type="AlphaFoldDB" id="A0ABD1LD39"/>
<dbReference type="EMBL" id="JBGMDY010000010">
    <property type="protein sequence ID" value="KAL2321243.1"/>
    <property type="molecule type" value="Genomic_DNA"/>
</dbReference>
<evidence type="ECO:0000313" key="2">
    <source>
        <dbReference type="EMBL" id="KAL2321243.1"/>
    </source>
</evidence>
<comment type="caution">
    <text evidence="2">The sequence shown here is derived from an EMBL/GenBank/DDBJ whole genome shotgun (WGS) entry which is preliminary data.</text>
</comment>
<protein>
    <recommendedName>
        <fullName evidence="4">Secreted protein</fullName>
    </recommendedName>
</protein>
<reference evidence="2 3" key="1">
    <citation type="submission" date="2024-08" db="EMBL/GenBank/DDBJ databases">
        <title>Insights into the chromosomal genome structure of Flemingia macrophylla.</title>
        <authorList>
            <person name="Ding Y."/>
            <person name="Zhao Y."/>
            <person name="Bi W."/>
            <person name="Wu M."/>
            <person name="Zhao G."/>
            <person name="Gong Y."/>
            <person name="Li W."/>
            <person name="Zhang P."/>
        </authorList>
    </citation>
    <scope>NUCLEOTIDE SEQUENCE [LARGE SCALE GENOMIC DNA]</scope>
    <source>
        <strain evidence="2">DYQJB</strain>
        <tissue evidence="2">Leaf</tissue>
    </source>
</reference>
<dbReference type="Proteomes" id="UP001603857">
    <property type="component" value="Unassembled WGS sequence"/>
</dbReference>
<keyword evidence="3" id="KW-1185">Reference proteome</keyword>
<sequence>MPFFCIILCHTTSIVLIALYHLARVELCLHGAFHSWILLFDLWVLVVEPPWDNGTRDHGHRTSIGDEHNSQATAPKT</sequence>
<evidence type="ECO:0008006" key="4">
    <source>
        <dbReference type="Google" id="ProtNLM"/>
    </source>
</evidence>
<evidence type="ECO:0000313" key="3">
    <source>
        <dbReference type="Proteomes" id="UP001603857"/>
    </source>
</evidence>